<feature type="compositionally biased region" description="Basic and acidic residues" evidence="6">
    <location>
        <begin position="1017"/>
        <end position="1026"/>
    </location>
</feature>
<dbReference type="PANTHER" id="PTHR31527">
    <property type="entry name" value="RE64534P"/>
    <property type="match status" value="1"/>
</dbReference>
<protein>
    <submittedName>
        <fullName evidence="8">SET domain-containing protein</fullName>
    </submittedName>
</protein>
<keyword evidence="3" id="KW-0472">Membrane</keyword>
<accession>A0A0N0NHV3</accession>
<dbReference type="Pfam" id="PF25426">
    <property type="entry name" value="AAA_lid_BCS1"/>
    <property type="match status" value="1"/>
</dbReference>
<keyword evidence="9" id="KW-1185">Reference proteome</keyword>
<sequence>MAANMEAFRDGLITKIDSIIAELEPDQISHTETQIQIEATVIPRRHTRQIRRKTFVLGTLDVGQWQSSSPSRTSQSTSPFLSRVTTSPVTSRQSEGKQVLISTTIPGPEGNDSVAPATANVNANEGRARRKAVGGLHISGTTPQRTPSPEGTRQLQTDQRNFPKRRKIDDGPAKLQPSTVDKLIEGIWEQIHTPNILVIPPDISDIIRPLQPAANLSLNFTDVSRRCRILTGISRTARSIEVMMQAHWVDCFFARIDSMKEQRPDLRLHEHKKLVMTEACATFEWSEKDLRNRMGIWKGYREIKDVAGWTALTFAGPGIYRFCKYRMGFDDDALAKLRSMKSRFEVAADTLQPQWRQTLSLVGVSTQRTYRGHPHDWVVSKKKDPVPLSWTYRHQQRPFVFEQIRASVVDQEKWGEYDPRRVESGPFYLCTLCSKPQSELTEKNECECFADLFGPNANALCPVQVINNDDGRNNGLIACCTFDRGSPIGEFVGLVTKDLQDVDVVQGQGLAGVDYQIFQGRMGNYTRFINHSCNPNSQLEQFTWLGVQRTVVVSKGVAAGKEVTMDYSSRVDEDKKVDNAQASTLSSELLGHIGVSSFIIGTFFPHIAKWLAKHPRLVRCLSVPFALWLGYEFLVGKAASIWANVMSTCMSSVDIVPNDTAMYSGLVTFLASKRLLMNQRYMSAVTLNYLRGEASDVGIYESQVAAGEDIFIDANNNFQFSWHERRLYCLTIEKWLTRQLPQRMTIWTFGFSPDPIIKLLRQAYIDRELKNGKVMTQIMAQNCGSWSQRGTKPIRPLSSVCLADGLIKSVIDDVAAYLDPETAQWFRYRSIPYRRGYLFHGLPGTGKTSLAMAIAGRFGKQIHVLSLLDQGVTDYYLPYLFRSVGKGDIILLEDAKRKILLSGPPLSHLLNVIDGASAPEGHVLIMTTNEPDSLDDALIRPGRIDMKVPFTCADQSQIRRIFLNMYASESAVEVAGGNRYTNGNGESIIQGTDGTFDKPASKTDSGSSTVLDEDDEAGAKAEDHQNMHLTEIERLAELFSTKVPEGSFTMAQLQGFLLYHRGLPHRALEEVERWVEKSLQEAHVKEQIKKSKNPGTSQGAEDQRVEAEEKSEKDRRSQVPHHQQQTQQPAQHTTSPTHPHPPVPAYLSTTTTSTSPLKVDSELYTRIQSSPRASAPITSFTLPIRSGRAFPVPAGHIFRISTPEGPQVGDLNIWSLHNPRERFWASRTRQLHASHLTTGDRLWSNLPYLRPLATIIADSLGWYGDDGSGTGQEEDGKRGFGGRCHDLLGTRCDPYVNVLLSGEAGSYDYHCHSNLTRAVLPFGLNESDVHDVLNIFQITGLNSEGRYFMQPSPAQRGDYIEFLAETDLLVALSTCPGGDLSVWGFGQDEAMREICRPLKVEVWALEDGGFLEREGWRESRVVRGYKGNHGMSVPLGESQASTRAV</sequence>
<dbReference type="InterPro" id="IPR018959">
    <property type="entry name" value="DUF1989"/>
</dbReference>
<feature type="compositionally biased region" description="Low complexity" evidence="6">
    <location>
        <begin position="66"/>
        <end position="79"/>
    </location>
</feature>
<feature type="compositionally biased region" description="Polar residues" evidence="6">
    <location>
        <begin position="83"/>
        <end position="93"/>
    </location>
</feature>
<feature type="region of interest" description="Disordered" evidence="6">
    <location>
        <begin position="64"/>
        <end position="114"/>
    </location>
</feature>
<comment type="subcellular location">
    <subcellularLocation>
        <location evidence="1">Mitochondrion inner membrane</location>
        <topology evidence="1">Single-pass membrane protein</topology>
    </subcellularLocation>
</comment>
<keyword evidence="4" id="KW-0378">Hydrolase</keyword>
<dbReference type="Pfam" id="PF09347">
    <property type="entry name" value="DUF1989"/>
    <property type="match status" value="1"/>
</dbReference>
<dbReference type="PANTHER" id="PTHR31527:SF0">
    <property type="entry name" value="RE64534P"/>
    <property type="match status" value="1"/>
</dbReference>
<feature type="region of interest" description="Disordered" evidence="6">
    <location>
        <begin position="131"/>
        <end position="173"/>
    </location>
</feature>
<feature type="compositionally biased region" description="Basic and acidic residues" evidence="6">
    <location>
        <begin position="1101"/>
        <end position="1117"/>
    </location>
</feature>
<dbReference type="STRING" id="1664694.A0A0N0NHV3"/>
<name>A0A0N0NHV3_9EURO</name>
<dbReference type="InterPro" id="IPR001214">
    <property type="entry name" value="SET_dom"/>
</dbReference>
<keyword evidence="2" id="KW-0547">Nucleotide-binding</keyword>
<dbReference type="GO" id="GO:0016887">
    <property type="term" value="F:ATP hydrolysis activity"/>
    <property type="evidence" value="ECO:0007669"/>
    <property type="project" value="InterPro"/>
</dbReference>
<feature type="region of interest" description="Disordered" evidence="6">
    <location>
        <begin position="989"/>
        <end position="1026"/>
    </location>
</feature>
<evidence type="ECO:0000256" key="3">
    <source>
        <dbReference type="ARBA" id="ARBA00022792"/>
    </source>
</evidence>
<dbReference type="SMART" id="SM00382">
    <property type="entry name" value="AAA"/>
    <property type="match status" value="1"/>
</dbReference>
<dbReference type="Proteomes" id="UP000038010">
    <property type="component" value="Unassembled WGS sequence"/>
</dbReference>
<feature type="compositionally biased region" description="Polar residues" evidence="6">
    <location>
        <begin position="139"/>
        <end position="160"/>
    </location>
</feature>
<dbReference type="RefSeq" id="XP_017994672.1">
    <property type="nucleotide sequence ID" value="XM_018149970.1"/>
</dbReference>
<dbReference type="VEuPathDB" id="FungiDB:AB675_9438"/>
<evidence type="ECO:0000256" key="1">
    <source>
        <dbReference type="ARBA" id="ARBA00004434"/>
    </source>
</evidence>
<dbReference type="InterPro" id="IPR003593">
    <property type="entry name" value="AAA+_ATPase"/>
</dbReference>
<dbReference type="OrthoDB" id="504708at2759"/>
<evidence type="ECO:0000259" key="7">
    <source>
        <dbReference type="PROSITE" id="PS50280"/>
    </source>
</evidence>
<comment type="caution">
    <text evidence="8">The sequence shown here is derived from an EMBL/GenBank/DDBJ whole genome shotgun (WGS) entry which is preliminary data.</text>
</comment>
<feature type="compositionally biased region" description="Low complexity" evidence="6">
    <location>
        <begin position="1120"/>
        <end position="1137"/>
    </location>
</feature>
<evidence type="ECO:0000256" key="5">
    <source>
        <dbReference type="ARBA" id="ARBA00022840"/>
    </source>
</evidence>
<dbReference type="InterPro" id="IPR046341">
    <property type="entry name" value="SET_dom_sf"/>
</dbReference>
<evidence type="ECO:0000256" key="4">
    <source>
        <dbReference type="ARBA" id="ARBA00022801"/>
    </source>
</evidence>
<feature type="region of interest" description="Disordered" evidence="6">
    <location>
        <begin position="1085"/>
        <end position="1154"/>
    </location>
</feature>
<organism evidence="8 9">
    <name type="scientific">Cyphellophora attinorum</name>
    <dbReference type="NCBI Taxonomy" id="1664694"/>
    <lineage>
        <taxon>Eukaryota</taxon>
        <taxon>Fungi</taxon>
        <taxon>Dikarya</taxon>
        <taxon>Ascomycota</taxon>
        <taxon>Pezizomycotina</taxon>
        <taxon>Eurotiomycetes</taxon>
        <taxon>Chaetothyriomycetidae</taxon>
        <taxon>Chaetothyriales</taxon>
        <taxon>Cyphellophoraceae</taxon>
        <taxon>Cyphellophora</taxon>
    </lineage>
</organism>
<evidence type="ECO:0000256" key="2">
    <source>
        <dbReference type="ARBA" id="ARBA00022741"/>
    </source>
</evidence>
<keyword evidence="5" id="KW-0067">ATP-binding</keyword>
<proteinExistence type="predicted"/>
<keyword evidence="3" id="KW-0999">Mitochondrion inner membrane</keyword>
<gene>
    <name evidence="8" type="ORF">AB675_9438</name>
</gene>
<dbReference type="SMART" id="SM00317">
    <property type="entry name" value="SET"/>
    <property type="match status" value="1"/>
</dbReference>
<dbReference type="Gene3D" id="3.40.50.300">
    <property type="entry name" value="P-loop containing nucleotide triphosphate hydrolases"/>
    <property type="match status" value="1"/>
</dbReference>
<dbReference type="GO" id="GO:0005743">
    <property type="term" value="C:mitochondrial inner membrane"/>
    <property type="evidence" value="ECO:0007669"/>
    <property type="project" value="UniProtKB-SubCell"/>
</dbReference>
<dbReference type="Gene3D" id="2.170.270.10">
    <property type="entry name" value="SET domain"/>
    <property type="match status" value="1"/>
</dbReference>
<keyword evidence="3" id="KW-0496">Mitochondrion</keyword>
<dbReference type="SUPFAM" id="SSF52540">
    <property type="entry name" value="P-loop containing nucleoside triphosphate hydrolases"/>
    <property type="match status" value="1"/>
</dbReference>
<dbReference type="InterPro" id="IPR003959">
    <property type="entry name" value="ATPase_AAA_core"/>
</dbReference>
<evidence type="ECO:0000313" key="9">
    <source>
        <dbReference type="Proteomes" id="UP000038010"/>
    </source>
</evidence>
<dbReference type="PROSITE" id="PS50280">
    <property type="entry name" value="SET"/>
    <property type="match status" value="1"/>
</dbReference>
<dbReference type="GO" id="GO:0005524">
    <property type="term" value="F:ATP binding"/>
    <property type="evidence" value="ECO:0007669"/>
    <property type="project" value="UniProtKB-KW"/>
</dbReference>
<evidence type="ECO:0000256" key="6">
    <source>
        <dbReference type="SAM" id="MobiDB-lite"/>
    </source>
</evidence>
<dbReference type="GeneID" id="28741850"/>
<reference evidence="8 9" key="1">
    <citation type="submission" date="2015-06" db="EMBL/GenBank/DDBJ databases">
        <title>Draft genome of the ant-associated black yeast Phialophora attae CBS 131958.</title>
        <authorList>
            <person name="Moreno L.F."/>
            <person name="Stielow B.J."/>
            <person name="de Hoog S."/>
            <person name="Vicente V.A."/>
            <person name="Weiss V.A."/>
            <person name="de Vries M."/>
            <person name="Cruz L.M."/>
            <person name="Souza E.M."/>
        </authorList>
    </citation>
    <scope>NUCLEOTIDE SEQUENCE [LARGE SCALE GENOMIC DNA]</scope>
    <source>
        <strain evidence="8 9">CBS 131958</strain>
    </source>
</reference>
<dbReference type="SUPFAM" id="SSF82199">
    <property type="entry name" value="SET domain"/>
    <property type="match status" value="1"/>
</dbReference>
<dbReference type="Pfam" id="PF00856">
    <property type="entry name" value="SET"/>
    <property type="match status" value="1"/>
</dbReference>
<feature type="domain" description="SET" evidence="7">
    <location>
        <begin position="461"/>
        <end position="568"/>
    </location>
</feature>
<dbReference type="InterPro" id="IPR014851">
    <property type="entry name" value="BCS1_N"/>
</dbReference>
<dbReference type="InterPro" id="IPR057495">
    <property type="entry name" value="AAA_lid_BCS1"/>
</dbReference>
<dbReference type="EMBL" id="LFJN01000052">
    <property type="protein sequence ID" value="KPI34709.1"/>
    <property type="molecule type" value="Genomic_DNA"/>
</dbReference>
<evidence type="ECO:0000313" key="8">
    <source>
        <dbReference type="EMBL" id="KPI34709.1"/>
    </source>
</evidence>
<dbReference type="Pfam" id="PF08740">
    <property type="entry name" value="BCS1_N"/>
    <property type="match status" value="1"/>
</dbReference>
<dbReference type="InterPro" id="IPR027417">
    <property type="entry name" value="P-loop_NTPase"/>
</dbReference>
<dbReference type="Pfam" id="PF00004">
    <property type="entry name" value="AAA"/>
    <property type="match status" value="1"/>
</dbReference>